<keyword evidence="1" id="KW-1133">Transmembrane helix</keyword>
<keyword evidence="1" id="KW-0472">Membrane</keyword>
<dbReference type="Proteomes" id="UP000092683">
    <property type="component" value="Unassembled WGS sequence"/>
</dbReference>
<reference evidence="2 3" key="1">
    <citation type="submission" date="2016-06" db="EMBL/GenBank/DDBJ databases">
        <authorList>
            <person name="Kjaerup R.B."/>
            <person name="Dalgaard T.S."/>
            <person name="Juul-Madsen H.R."/>
        </authorList>
    </citation>
    <scope>NUCLEOTIDE SEQUENCE [LARGE SCALE GENOMIC DNA]</scope>
    <source>
        <strain evidence="2 3">E3012</strain>
    </source>
</reference>
<feature type="transmembrane region" description="Helical" evidence="1">
    <location>
        <begin position="48"/>
        <end position="67"/>
    </location>
</feature>
<evidence type="ECO:0000256" key="1">
    <source>
        <dbReference type="SAM" id="Phobius"/>
    </source>
</evidence>
<dbReference type="OrthoDB" id="9987813at2"/>
<accession>A0A1B9CRB5</accession>
<feature type="transmembrane region" description="Helical" evidence="1">
    <location>
        <begin position="96"/>
        <end position="113"/>
    </location>
</feature>
<keyword evidence="1" id="KW-0812">Transmembrane</keyword>
<dbReference type="EMBL" id="MBEE01000240">
    <property type="protein sequence ID" value="OCB44940.1"/>
    <property type="molecule type" value="Genomic_DNA"/>
</dbReference>
<dbReference type="RefSeq" id="WP_065475229.1">
    <property type="nucleotide sequence ID" value="NZ_MBEA01000248.1"/>
</dbReference>
<feature type="transmembrane region" description="Helical" evidence="1">
    <location>
        <begin position="72"/>
        <end position="90"/>
    </location>
</feature>
<sequence>MTDDQGTSDHKIREDDVSRLPFTAGVVLAISAVLSLILGWYTVGHWRAWLFIGLGAAVAATSALLLLRVRGAALLALVAALASLVISAIWVTYYFWFGISVILLDALAIFAIVRSKARLRAGKDPLRT</sequence>
<proteinExistence type="predicted"/>
<feature type="transmembrane region" description="Helical" evidence="1">
    <location>
        <begin position="20"/>
        <end position="42"/>
    </location>
</feature>
<evidence type="ECO:0000313" key="3">
    <source>
        <dbReference type="Proteomes" id="UP000092683"/>
    </source>
</evidence>
<organism evidence="2 3">
    <name type="scientific">Mycobacterium malmoense</name>
    <dbReference type="NCBI Taxonomy" id="1780"/>
    <lineage>
        <taxon>Bacteria</taxon>
        <taxon>Bacillati</taxon>
        <taxon>Actinomycetota</taxon>
        <taxon>Actinomycetes</taxon>
        <taxon>Mycobacteriales</taxon>
        <taxon>Mycobacteriaceae</taxon>
        <taxon>Mycobacterium</taxon>
    </lineage>
</organism>
<name>A0A1B9CRB5_MYCMA</name>
<protein>
    <submittedName>
        <fullName evidence="2">Uncharacterized protein</fullName>
    </submittedName>
</protein>
<gene>
    <name evidence="2" type="ORF">A5677_05605</name>
</gene>
<comment type="caution">
    <text evidence="2">The sequence shown here is derived from an EMBL/GenBank/DDBJ whole genome shotgun (WGS) entry which is preliminary data.</text>
</comment>
<evidence type="ECO:0000313" key="2">
    <source>
        <dbReference type="EMBL" id="OCB44940.1"/>
    </source>
</evidence>
<dbReference type="AlphaFoldDB" id="A0A1B9CRB5"/>